<name>A0AAE4MGL2_9EURY</name>
<sequence>MKKIFMVIIGVIIVALAILSAGFTFSYADEGFGVRQLSYTPGNTSMIVSVTDDDLARHPALKTALETSGTIVVTENPFVCFRVSEQCINKSEAMLIEKEFSEYYRDSDSGTMKSRYLQWNENYYRVYHFYV</sequence>
<comment type="caution">
    <text evidence="1">The sequence shown here is derived from an EMBL/GenBank/DDBJ whole genome shotgun (WGS) entry which is preliminary data.</text>
</comment>
<accession>A0AAE4MGL2</accession>
<organism evidence="1 2">
    <name type="scientific">Methanorbis rubei</name>
    <dbReference type="NCBI Taxonomy" id="3028300"/>
    <lineage>
        <taxon>Archaea</taxon>
        <taxon>Methanobacteriati</taxon>
        <taxon>Methanobacteriota</taxon>
        <taxon>Stenosarchaea group</taxon>
        <taxon>Methanomicrobia</taxon>
        <taxon>Methanomicrobiales</taxon>
        <taxon>Methanocorpusculaceae</taxon>
        <taxon>Methanorbis</taxon>
    </lineage>
</organism>
<gene>
    <name evidence="1" type="ORF">McpCs1_08450</name>
</gene>
<keyword evidence="2" id="KW-1185">Reference proteome</keyword>
<evidence type="ECO:0000313" key="1">
    <source>
        <dbReference type="EMBL" id="MDV0443468.1"/>
    </source>
</evidence>
<evidence type="ECO:0000313" key="2">
    <source>
        <dbReference type="Proteomes" id="UP001283212"/>
    </source>
</evidence>
<proteinExistence type="predicted"/>
<reference evidence="1 2" key="1">
    <citation type="submission" date="2023-06" db="EMBL/GenBank/DDBJ databases">
        <title>Genome sequence of Methancorpusculaceae sp. Cs1.</title>
        <authorList>
            <person name="Protasov E."/>
            <person name="Platt K."/>
            <person name="Poehlein A."/>
            <person name="Daniel R."/>
            <person name="Brune A."/>
        </authorList>
    </citation>
    <scope>NUCLEOTIDE SEQUENCE [LARGE SCALE GENOMIC DNA]</scope>
    <source>
        <strain evidence="1 2">Cs1</strain>
    </source>
</reference>
<dbReference type="EMBL" id="JAWDKB010000003">
    <property type="protein sequence ID" value="MDV0443468.1"/>
    <property type="molecule type" value="Genomic_DNA"/>
</dbReference>
<dbReference type="AlphaFoldDB" id="A0AAE4MGL2"/>
<dbReference type="Proteomes" id="UP001283212">
    <property type="component" value="Unassembled WGS sequence"/>
</dbReference>
<protein>
    <submittedName>
        <fullName evidence="1">Uncharacterized protein</fullName>
    </submittedName>
</protein>